<keyword evidence="3" id="KW-1185">Reference proteome</keyword>
<name>A0A6A6BPS0_9PEZI</name>
<dbReference type="Proteomes" id="UP000799438">
    <property type="component" value="Unassembled WGS sequence"/>
</dbReference>
<dbReference type="EMBL" id="ML995476">
    <property type="protein sequence ID" value="KAF2146102.1"/>
    <property type="molecule type" value="Genomic_DNA"/>
</dbReference>
<dbReference type="AlphaFoldDB" id="A0A6A6BPS0"/>
<reference evidence="2" key="1">
    <citation type="journal article" date="2020" name="Stud. Mycol.">
        <title>101 Dothideomycetes genomes: a test case for predicting lifestyles and emergence of pathogens.</title>
        <authorList>
            <person name="Haridas S."/>
            <person name="Albert R."/>
            <person name="Binder M."/>
            <person name="Bloem J."/>
            <person name="Labutti K."/>
            <person name="Salamov A."/>
            <person name="Andreopoulos B."/>
            <person name="Baker S."/>
            <person name="Barry K."/>
            <person name="Bills G."/>
            <person name="Bluhm B."/>
            <person name="Cannon C."/>
            <person name="Castanera R."/>
            <person name="Culley D."/>
            <person name="Daum C."/>
            <person name="Ezra D."/>
            <person name="Gonzalez J."/>
            <person name="Henrissat B."/>
            <person name="Kuo A."/>
            <person name="Liang C."/>
            <person name="Lipzen A."/>
            <person name="Lutzoni F."/>
            <person name="Magnuson J."/>
            <person name="Mondo S."/>
            <person name="Nolan M."/>
            <person name="Ohm R."/>
            <person name="Pangilinan J."/>
            <person name="Park H.-J."/>
            <person name="Ramirez L."/>
            <person name="Alfaro M."/>
            <person name="Sun H."/>
            <person name="Tritt A."/>
            <person name="Yoshinaga Y."/>
            <person name="Zwiers L.-H."/>
            <person name="Turgeon B."/>
            <person name="Goodwin S."/>
            <person name="Spatafora J."/>
            <person name="Crous P."/>
            <person name="Grigoriev I."/>
        </authorList>
    </citation>
    <scope>NUCLEOTIDE SEQUENCE</scope>
    <source>
        <strain evidence="2">CBS 121167</strain>
    </source>
</reference>
<organism evidence="2 3">
    <name type="scientific">Aplosporella prunicola CBS 121167</name>
    <dbReference type="NCBI Taxonomy" id="1176127"/>
    <lineage>
        <taxon>Eukaryota</taxon>
        <taxon>Fungi</taxon>
        <taxon>Dikarya</taxon>
        <taxon>Ascomycota</taxon>
        <taxon>Pezizomycotina</taxon>
        <taxon>Dothideomycetes</taxon>
        <taxon>Dothideomycetes incertae sedis</taxon>
        <taxon>Botryosphaeriales</taxon>
        <taxon>Aplosporellaceae</taxon>
        <taxon>Aplosporella</taxon>
    </lineage>
</organism>
<dbReference type="InterPro" id="IPR029063">
    <property type="entry name" value="SAM-dependent_MTases_sf"/>
</dbReference>
<dbReference type="PANTHER" id="PTHR43591">
    <property type="entry name" value="METHYLTRANSFERASE"/>
    <property type="match status" value="1"/>
</dbReference>
<dbReference type="GO" id="GO:0008168">
    <property type="term" value="F:methyltransferase activity"/>
    <property type="evidence" value="ECO:0007669"/>
    <property type="project" value="TreeGrafter"/>
</dbReference>
<proteinExistence type="predicted"/>
<dbReference type="PANTHER" id="PTHR43591:SF24">
    <property type="entry name" value="2-METHOXY-6-POLYPRENYL-1,4-BENZOQUINOL METHYLASE, MITOCHONDRIAL"/>
    <property type="match status" value="1"/>
</dbReference>
<dbReference type="GeneID" id="54302177"/>
<evidence type="ECO:0000313" key="2">
    <source>
        <dbReference type="EMBL" id="KAF2146102.1"/>
    </source>
</evidence>
<feature type="compositionally biased region" description="Polar residues" evidence="1">
    <location>
        <begin position="1"/>
        <end position="13"/>
    </location>
</feature>
<protein>
    <recommendedName>
        <fullName evidence="4">Methyltransferase</fullName>
    </recommendedName>
</protein>
<dbReference type="RefSeq" id="XP_033401814.1">
    <property type="nucleotide sequence ID" value="XM_033544681.1"/>
</dbReference>
<dbReference type="SUPFAM" id="SSF53335">
    <property type="entry name" value="S-adenosyl-L-methionine-dependent methyltransferases"/>
    <property type="match status" value="1"/>
</dbReference>
<evidence type="ECO:0008006" key="4">
    <source>
        <dbReference type="Google" id="ProtNLM"/>
    </source>
</evidence>
<evidence type="ECO:0000256" key="1">
    <source>
        <dbReference type="SAM" id="MobiDB-lite"/>
    </source>
</evidence>
<dbReference type="Gene3D" id="3.40.50.150">
    <property type="entry name" value="Vaccinia Virus protein VP39"/>
    <property type="match status" value="1"/>
</dbReference>
<dbReference type="Pfam" id="PF13489">
    <property type="entry name" value="Methyltransf_23"/>
    <property type="match status" value="1"/>
</dbReference>
<feature type="region of interest" description="Disordered" evidence="1">
    <location>
        <begin position="1"/>
        <end position="39"/>
    </location>
</feature>
<accession>A0A6A6BPS0</accession>
<dbReference type="OrthoDB" id="2013972at2759"/>
<dbReference type="CDD" id="cd02440">
    <property type="entry name" value="AdoMet_MTases"/>
    <property type="match status" value="1"/>
</dbReference>
<sequence>MATPTENEAQQQVLEADDGAYTDSDSAFPDDTTSASTSISSSIRAYKYENGRRYHAYREGEYVLPNDEKEQDRLDLFHHIFRMILGGSLYCAPVPETIHKALDFGTGTGIWAIDLADEKPECEVLGTDISPIQPGWVPPNCKFIIDDITQDWAYGPVFDFIHGRGMGGTVSDWDALYTEAFDSLKPGGWIEMQEYAIEYASDDGTLEKAKNLTKWIDQLNEASASFGKDMNMAKKHKGLMEKAGFVNVREQVFKVPVGPWAKDKALKEIGKYTIIHTIEAVEPFTLALFSRVLGYSKDEIDVLLAGLRKELRDPEIHIYTPFHFIYGQKPETA</sequence>
<gene>
    <name evidence="2" type="ORF">K452DRAFT_324137</name>
</gene>
<evidence type="ECO:0000313" key="3">
    <source>
        <dbReference type="Proteomes" id="UP000799438"/>
    </source>
</evidence>